<dbReference type="Proteomes" id="UP000257317">
    <property type="component" value="Unassembled WGS sequence"/>
</dbReference>
<dbReference type="InterPro" id="IPR050270">
    <property type="entry name" value="DegV_domain_contain"/>
</dbReference>
<sequence length="312" mass="35053">MSKIGLITDSSAYLSKKQIQQYDIDILPISIVWNNKTYQDLIDIGYHEFYEKLATESNLPTTSQPSIGEIQTHIDRFIKQGYTDVIIITLSSGISGTFNNIQAIAKDEDRIKIHPFDAKVTCAGQADLAMLAGKLIQAGANLDLILHDLADLRKTIGVRFMVDDLKHLKRTGRLSNAASFVGGLLHIKPILTMDVQNQGKISAYGKERQYKRAVKRIETDFKESIKDQPYPIQLTIFDADSEKRAQEWHELYQHDFPSLKIDHSIIGPVVGVHVGQDTLAIIWCRDLDSYFDKDGKPLAADKINSPLLTTND</sequence>
<dbReference type="NCBIfam" id="TIGR00762">
    <property type="entry name" value="DegV"/>
    <property type="match status" value="1"/>
</dbReference>
<comment type="caution">
    <text evidence="3">The sequence shown here is derived from an EMBL/GenBank/DDBJ whole genome shotgun (WGS) entry which is preliminary data.</text>
</comment>
<dbReference type="SUPFAM" id="SSF82549">
    <property type="entry name" value="DAK1/DegV-like"/>
    <property type="match status" value="1"/>
</dbReference>
<gene>
    <name evidence="3" type="primary">degV</name>
    <name evidence="3" type="ORF">LrDSM24759_12130</name>
</gene>
<dbReference type="GO" id="GO:0008289">
    <property type="term" value="F:lipid binding"/>
    <property type="evidence" value="ECO:0007669"/>
    <property type="project" value="UniProtKB-KW"/>
</dbReference>
<proteinExistence type="predicted"/>
<protein>
    <submittedName>
        <fullName evidence="3">DegV family protein</fullName>
    </submittedName>
</protein>
<dbReference type="PROSITE" id="PS51482">
    <property type="entry name" value="DEGV"/>
    <property type="match status" value="1"/>
</dbReference>
<dbReference type="Gene3D" id="3.30.1180.10">
    <property type="match status" value="1"/>
</dbReference>
<organism evidence="3 4">
    <name type="scientific">Lactobacillus rodentium</name>
    <dbReference type="NCBI Taxonomy" id="947835"/>
    <lineage>
        <taxon>Bacteria</taxon>
        <taxon>Bacillati</taxon>
        <taxon>Bacillota</taxon>
        <taxon>Bacilli</taxon>
        <taxon>Lactobacillales</taxon>
        <taxon>Lactobacillaceae</taxon>
        <taxon>Lactobacillus</taxon>
    </lineage>
</organism>
<dbReference type="OrthoDB" id="9775494at2"/>
<accession>A0A2Z6TUA8</accession>
<dbReference type="EMBL" id="BFBY01000010">
    <property type="protein sequence ID" value="GBG05299.1"/>
    <property type="molecule type" value="Genomic_DNA"/>
</dbReference>
<evidence type="ECO:0000256" key="2">
    <source>
        <dbReference type="ARBA" id="ARBA00023121"/>
    </source>
</evidence>
<dbReference type="InterPro" id="IPR043168">
    <property type="entry name" value="DegV_C"/>
</dbReference>
<dbReference type="Pfam" id="PF02645">
    <property type="entry name" value="DegV"/>
    <property type="match status" value="1"/>
</dbReference>
<reference evidence="4" key="1">
    <citation type="submission" date="2018-03" db="EMBL/GenBank/DDBJ databases">
        <title>New taxa in the Lactobacillus gasseri group.</title>
        <authorList>
            <person name="Tanizawa Y."/>
            <person name="Tohno M."/>
            <person name="Endo A."/>
            <person name="Arita M."/>
        </authorList>
    </citation>
    <scope>NUCLEOTIDE SEQUENCE [LARGE SCALE GENOMIC DNA]</scope>
    <source>
        <strain evidence="4">DSM 24759</strain>
    </source>
</reference>
<keyword evidence="2" id="KW-0446">Lipid-binding</keyword>
<dbReference type="InterPro" id="IPR003797">
    <property type="entry name" value="DegV"/>
</dbReference>
<dbReference type="RefSeq" id="WP_117118629.1">
    <property type="nucleotide sequence ID" value="NZ_BFBY01000010.1"/>
</dbReference>
<dbReference type="PANTHER" id="PTHR33434:SF2">
    <property type="entry name" value="FATTY ACID-BINDING PROTEIN TM_1468"/>
    <property type="match status" value="1"/>
</dbReference>
<comment type="function">
    <text evidence="1">May bind long-chain fatty acids, such as palmitate, and may play a role in lipid transport or fatty acid metabolism.</text>
</comment>
<evidence type="ECO:0000313" key="3">
    <source>
        <dbReference type="EMBL" id="GBG05299.1"/>
    </source>
</evidence>
<evidence type="ECO:0000256" key="1">
    <source>
        <dbReference type="ARBA" id="ARBA00003238"/>
    </source>
</evidence>
<dbReference type="PANTHER" id="PTHR33434">
    <property type="entry name" value="DEGV DOMAIN-CONTAINING PROTEIN DR_1986-RELATED"/>
    <property type="match status" value="1"/>
</dbReference>
<evidence type="ECO:0000313" key="4">
    <source>
        <dbReference type="Proteomes" id="UP000257317"/>
    </source>
</evidence>
<name>A0A2Z6TUA8_9LACO</name>
<dbReference type="AlphaFoldDB" id="A0A2Z6TUA8"/>
<dbReference type="Gene3D" id="3.40.50.10170">
    <property type="match status" value="1"/>
</dbReference>
<keyword evidence="4" id="KW-1185">Reference proteome</keyword>